<dbReference type="AlphaFoldDB" id="A0A1U7DLE0"/>
<accession>A0A2M9DHT8</accession>
<dbReference type="EMBL" id="CP019124">
    <property type="protein sequence ID" value="APX90800.1"/>
    <property type="molecule type" value="Genomic_DNA"/>
</dbReference>
<name>A0A1U7DLE0_9RHOB</name>
<protein>
    <submittedName>
        <fullName evidence="1">Uncharacterized protein</fullName>
    </submittedName>
</protein>
<evidence type="ECO:0000313" key="1">
    <source>
        <dbReference type="EMBL" id="APX90800.1"/>
    </source>
</evidence>
<sequence length="118" mass="13102">MTMARAFARHFVALVLCLGLVTWLVMPSASHAPKVVEALSLQAEILAEHGHVHDLDRDVVWALHGHGHDGADHDHSPAMMAAPPRAHRPFRSHRAEWRLRPGPKGPTMAFLIERPPRA</sequence>
<reference evidence="1 2" key="1">
    <citation type="submission" date="2017-01" db="EMBL/GenBank/DDBJ databases">
        <title>Genomic analysis of Xuhuaishuia manganoxidans DY6-4.</title>
        <authorList>
            <person name="Wang X."/>
        </authorList>
    </citation>
    <scope>NUCLEOTIDE SEQUENCE [LARGE SCALE GENOMIC DNA]</scope>
    <source>
        <strain evidence="1 2">DY6-4</strain>
    </source>
</reference>
<keyword evidence="2" id="KW-1185">Reference proteome</keyword>
<organism evidence="1 2">
    <name type="scientific">Brevirhabdus pacifica</name>
    <dbReference type="NCBI Taxonomy" id="1267768"/>
    <lineage>
        <taxon>Bacteria</taxon>
        <taxon>Pseudomonadati</taxon>
        <taxon>Pseudomonadota</taxon>
        <taxon>Alphaproteobacteria</taxon>
        <taxon>Rhodobacterales</taxon>
        <taxon>Paracoccaceae</taxon>
        <taxon>Brevirhabdus</taxon>
    </lineage>
</organism>
<gene>
    <name evidence="1" type="ORF">BV394_14665</name>
</gene>
<accession>A0A1U7DLE0</accession>
<evidence type="ECO:0000313" key="2">
    <source>
        <dbReference type="Proteomes" id="UP000187266"/>
    </source>
</evidence>
<dbReference type="STRING" id="1267768.BV394_14665"/>
<proteinExistence type="predicted"/>
<dbReference type="Proteomes" id="UP000187266">
    <property type="component" value="Chromosome"/>
</dbReference>